<dbReference type="Gene3D" id="1.25.40.10">
    <property type="entry name" value="Tetratricopeptide repeat domain"/>
    <property type="match status" value="4"/>
</dbReference>
<dbReference type="InterPro" id="IPR002885">
    <property type="entry name" value="PPR_rpt"/>
</dbReference>
<dbReference type="Pfam" id="PF13812">
    <property type="entry name" value="PPR_3"/>
    <property type="match status" value="1"/>
</dbReference>
<reference evidence="4" key="1">
    <citation type="submission" date="2017-07" db="EMBL/GenBank/DDBJ databases">
        <title>Taro Niue Genome Assembly and Annotation.</title>
        <authorList>
            <person name="Atibalentja N."/>
            <person name="Keating K."/>
            <person name="Fields C.J."/>
        </authorList>
    </citation>
    <scope>NUCLEOTIDE SEQUENCE</scope>
    <source>
        <strain evidence="4">Niue_2</strain>
        <tissue evidence="4">Leaf</tissue>
    </source>
</reference>
<feature type="repeat" description="PPR" evidence="3">
    <location>
        <begin position="448"/>
        <end position="482"/>
    </location>
</feature>
<dbReference type="OrthoDB" id="185373at2759"/>
<dbReference type="InterPro" id="IPR011990">
    <property type="entry name" value="TPR-like_helical_dom_sf"/>
</dbReference>
<evidence type="ECO:0000256" key="2">
    <source>
        <dbReference type="ARBA" id="ARBA00022737"/>
    </source>
</evidence>
<dbReference type="PROSITE" id="PS51375">
    <property type="entry name" value="PPR"/>
    <property type="match status" value="7"/>
</dbReference>
<feature type="repeat" description="PPR" evidence="3">
    <location>
        <begin position="239"/>
        <end position="273"/>
    </location>
</feature>
<organism evidence="4 5">
    <name type="scientific">Colocasia esculenta</name>
    <name type="common">Wild taro</name>
    <name type="synonym">Arum esculentum</name>
    <dbReference type="NCBI Taxonomy" id="4460"/>
    <lineage>
        <taxon>Eukaryota</taxon>
        <taxon>Viridiplantae</taxon>
        <taxon>Streptophyta</taxon>
        <taxon>Embryophyta</taxon>
        <taxon>Tracheophyta</taxon>
        <taxon>Spermatophyta</taxon>
        <taxon>Magnoliopsida</taxon>
        <taxon>Liliopsida</taxon>
        <taxon>Araceae</taxon>
        <taxon>Aroideae</taxon>
        <taxon>Colocasieae</taxon>
        <taxon>Colocasia</taxon>
    </lineage>
</organism>
<dbReference type="SUPFAM" id="SSF48452">
    <property type="entry name" value="TPR-like"/>
    <property type="match status" value="1"/>
</dbReference>
<sequence length="667" mass="73731">MAILRTPAAAAARQLSQALLSAADARHSWTPSHEQAAHHFLCRHHCRPSQDGSSGRRLLTPPLVAATIDPHLLPHPPLALGLFHWASQQPGFTHTPQSYQSLLRSLSLSRRPTSLVNALSRARAEGVSLPPSSVFLAAKSLLLCRRTLEAFGLVEQFSKSGSSCDGSGPEVYNSLLAACSDDGRWDMARKLFEEMTRSGVSFNDVGFGVFINGICGNVGLDETLRLVERMKAHAGKVDGSIVAALVMDGLSRAGRIEETWRALEELRNRGCKPDFIAYRTVAEEFRKAGRVDDAWKILKQKRKFGVAPRADYYKEYILLLISERQVRTAKKLGEAIVDGCFPIDHDVLNALVGSVAAVDPTSATSFCMYMIGKEMLPTHLTLSNLSRNLCKQGKSDEMWEIFRILLSKDYFQDVGSYNLVVSFLCRAGRVREAYDVLKEMKKRGFAPDVTSYNFLMEACCREDLLRPAKKLWDEMFASGCPGNPQTYNTLISKFSEMDVAEEAFGLFHHMVGKGVTPDETTYTSLIKVLCQVNRTDDACEVFHRSLKQDPVLGSSVLGTLVLRLCGAGNFPAASRLICDLPPHIDNTSSHVLLLKGLADAGHVDKAVEHAEWVRDNIPTKLQRILDELVASLSTAPKLEVFLQLLQEMCQRGLLLKVGPWVDLCSNT</sequence>
<dbReference type="NCBIfam" id="TIGR00756">
    <property type="entry name" value="PPR"/>
    <property type="match status" value="6"/>
</dbReference>
<dbReference type="Pfam" id="PF13041">
    <property type="entry name" value="PPR_2"/>
    <property type="match status" value="3"/>
</dbReference>
<evidence type="ECO:0000313" key="4">
    <source>
        <dbReference type="EMBL" id="MQM02248.1"/>
    </source>
</evidence>
<dbReference type="Proteomes" id="UP000652761">
    <property type="component" value="Unassembled WGS sequence"/>
</dbReference>
<feature type="repeat" description="PPR" evidence="3">
    <location>
        <begin position="518"/>
        <end position="552"/>
    </location>
</feature>
<dbReference type="AlphaFoldDB" id="A0A843W5G7"/>
<keyword evidence="2" id="KW-0677">Repeat</keyword>
<protein>
    <recommendedName>
        <fullName evidence="6">Pentatricopeptide repeat-containing protein</fullName>
    </recommendedName>
</protein>
<gene>
    <name evidence="4" type="ORF">Taro_035009</name>
</gene>
<evidence type="ECO:0000256" key="3">
    <source>
        <dbReference type="PROSITE-ProRule" id="PRU00708"/>
    </source>
</evidence>
<comment type="caution">
    <text evidence="4">The sequence shown here is derived from an EMBL/GenBank/DDBJ whole genome shotgun (WGS) entry which is preliminary data.</text>
</comment>
<dbReference type="PANTHER" id="PTHR47939">
    <property type="entry name" value="MEMBRANE-ASSOCIATED SALT-INDUCIBLE PROTEIN-LIKE"/>
    <property type="match status" value="1"/>
</dbReference>
<keyword evidence="5" id="KW-1185">Reference proteome</keyword>
<feature type="repeat" description="PPR" evidence="3">
    <location>
        <begin position="168"/>
        <end position="202"/>
    </location>
</feature>
<evidence type="ECO:0000256" key="1">
    <source>
        <dbReference type="ARBA" id="ARBA00007626"/>
    </source>
</evidence>
<accession>A0A843W5G7</accession>
<feature type="repeat" description="PPR" evidence="3">
    <location>
        <begin position="274"/>
        <end position="308"/>
    </location>
</feature>
<comment type="similarity">
    <text evidence="1">Belongs to the PPR family. P subfamily.</text>
</comment>
<evidence type="ECO:0000313" key="5">
    <source>
        <dbReference type="Proteomes" id="UP000652761"/>
    </source>
</evidence>
<proteinExistence type="inferred from homology"/>
<feature type="repeat" description="PPR" evidence="3">
    <location>
        <begin position="483"/>
        <end position="517"/>
    </location>
</feature>
<evidence type="ECO:0008006" key="6">
    <source>
        <dbReference type="Google" id="ProtNLM"/>
    </source>
</evidence>
<dbReference type="InterPro" id="IPR050667">
    <property type="entry name" value="PPR-containing_protein"/>
</dbReference>
<dbReference type="PANTHER" id="PTHR47939:SF5">
    <property type="entry name" value="PENTACOTRIPEPTIDE-REPEAT REGION OF PRORP DOMAIN-CONTAINING PROTEIN"/>
    <property type="match status" value="1"/>
</dbReference>
<feature type="repeat" description="PPR" evidence="3">
    <location>
        <begin position="413"/>
        <end position="447"/>
    </location>
</feature>
<dbReference type="EMBL" id="NMUH01002821">
    <property type="protein sequence ID" value="MQM02248.1"/>
    <property type="molecule type" value="Genomic_DNA"/>
</dbReference>
<name>A0A843W5G7_COLES</name>